<name>A0A6J4L191_9ACTN</name>
<gene>
    <name evidence="1" type="ORF">AVDCRST_MAG34-1456</name>
</gene>
<accession>A0A6J4L191</accession>
<feature type="non-terminal residue" evidence="1">
    <location>
        <position position="45"/>
    </location>
</feature>
<dbReference type="AlphaFoldDB" id="A0A6J4L191"/>
<reference evidence="1" key="1">
    <citation type="submission" date="2020-02" db="EMBL/GenBank/DDBJ databases">
        <authorList>
            <person name="Meier V. D."/>
        </authorList>
    </citation>
    <scope>NUCLEOTIDE SEQUENCE</scope>
    <source>
        <strain evidence="1">AVDCRST_MAG34</strain>
    </source>
</reference>
<organism evidence="1">
    <name type="scientific">uncultured Nocardioidaceae bacterium</name>
    <dbReference type="NCBI Taxonomy" id="253824"/>
    <lineage>
        <taxon>Bacteria</taxon>
        <taxon>Bacillati</taxon>
        <taxon>Actinomycetota</taxon>
        <taxon>Actinomycetes</taxon>
        <taxon>Propionibacteriales</taxon>
        <taxon>Nocardioidaceae</taxon>
        <taxon>environmental samples</taxon>
    </lineage>
</organism>
<protein>
    <submittedName>
        <fullName evidence="1">Uncharacterized protein</fullName>
    </submittedName>
</protein>
<feature type="non-terminal residue" evidence="1">
    <location>
        <position position="1"/>
    </location>
</feature>
<evidence type="ECO:0000313" key="1">
    <source>
        <dbReference type="EMBL" id="CAA9321354.1"/>
    </source>
</evidence>
<sequence>APGGTSPHQGRAVLAASSRTRDLATIDISLRYVSATQRPERRISV</sequence>
<dbReference type="EMBL" id="CADCUI010000001">
    <property type="protein sequence ID" value="CAA9321354.1"/>
    <property type="molecule type" value="Genomic_DNA"/>
</dbReference>
<proteinExistence type="predicted"/>